<sequence>MAKTKIDFKSLEIPAVAKTPLYAGVGAGDLAVTAVKEYVADVTAKVADVQKTVTSFDAKKVQAAALEQAKVRRSAIESRVADLQAEALALPTKGQSAALGAVGTVTGTYADLAKRGEAVVRGTKLPSTATVEVKVNTTNPAAKKNTRKPAVKKATPVKAATKPAAKKAPAKKAAAKKAPAKKAAAPASTSSASTASTGTSNS</sequence>
<accession>A0ABV5K7L1</accession>
<feature type="compositionally biased region" description="Basic residues" evidence="1">
    <location>
        <begin position="164"/>
        <end position="180"/>
    </location>
</feature>
<comment type="caution">
    <text evidence="2">The sequence shown here is derived from an EMBL/GenBank/DDBJ whole genome shotgun (WGS) entry which is preliminary data.</text>
</comment>
<evidence type="ECO:0000313" key="3">
    <source>
        <dbReference type="Proteomes" id="UP001589750"/>
    </source>
</evidence>
<evidence type="ECO:0000313" key="2">
    <source>
        <dbReference type="EMBL" id="MFB9312347.1"/>
    </source>
</evidence>
<proteinExistence type="predicted"/>
<name>A0ABV5K7L1_9ACTN</name>
<feature type="region of interest" description="Disordered" evidence="1">
    <location>
        <begin position="136"/>
        <end position="202"/>
    </location>
</feature>
<evidence type="ECO:0000256" key="1">
    <source>
        <dbReference type="SAM" id="MobiDB-lite"/>
    </source>
</evidence>
<dbReference type="RefSeq" id="WP_211350768.1">
    <property type="nucleotide sequence ID" value="NZ_JBHMDG010000005.1"/>
</dbReference>
<feature type="compositionally biased region" description="Low complexity" evidence="1">
    <location>
        <begin position="181"/>
        <end position="202"/>
    </location>
</feature>
<gene>
    <name evidence="2" type="ORF">ACFFRI_04765</name>
</gene>
<organism evidence="2 3">
    <name type="scientific">Nocardioides plantarum</name>
    <dbReference type="NCBI Taxonomy" id="29299"/>
    <lineage>
        <taxon>Bacteria</taxon>
        <taxon>Bacillati</taxon>
        <taxon>Actinomycetota</taxon>
        <taxon>Actinomycetes</taxon>
        <taxon>Propionibacteriales</taxon>
        <taxon>Nocardioidaceae</taxon>
        <taxon>Nocardioides</taxon>
    </lineage>
</organism>
<feature type="compositionally biased region" description="Low complexity" evidence="1">
    <location>
        <begin position="152"/>
        <end position="163"/>
    </location>
</feature>
<reference evidence="2 3" key="1">
    <citation type="submission" date="2024-09" db="EMBL/GenBank/DDBJ databases">
        <authorList>
            <person name="Sun Q."/>
            <person name="Mori K."/>
        </authorList>
    </citation>
    <scope>NUCLEOTIDE SEQUENCE [LARGE SCALE GENOMIC DNA]</scope>
    <source>
        <strain evidence="2 3">JCM 9626</strain>
    </source>
</reference>
<dbReference type="Proteomes" id="UP001589750">
    <property type="component" value="Unassembled WGS sequence"/>
</dbReference>
<protein>
    <recommendedName>
        <fullName evidence="4">Heparin binding hemagglutinin HbhA</fullName>
    </recommendedName>
</protein>
<dbReference type="EMBL" id="JBHMDG010000005">
    <property type="protein sequence ID" value="MFB9312347.1"/>
    <property type="molecule type" value="Genomic_DNA"/>
</dbReference>
<evidence type="ECO:0008006" key="4">
    <source>
        <dbReference type="Google" id="ProtNLM"/>
    </source>
</evidence>
<keyword evidence="3" id="KW-1185">Reference proteome</keyword>